<gene>
    <name evidence="1" type="ORF">FHS90_002691</name>
</gene>
<dbReference type="Proteomes" id="UP000563094">
    <property type="component" value="Unassembled WGS sequence"/>
</dbReference>
<proteinExistence type="predicted"/>
<keyword evidence="2" id="KW-1185">Reference proteome</keyword>
<reference evidence="1 2" key="1">
    <citation type="submission" date="2020-08" db="EMBL/GenBank/DDBJ databases">
        <title>Genomic Encyclopedia of Type Strains, Phase IV (KMG-IV): sequencing the most valuable type-strain genomes for metagenomic binning, comparative biology and taxonomic classification.</title>
        <authorList>
            <person name="Goeker M."/>
        </authorList>
    </citation>
    <scope>NUCLEOTIDE SEQUENCE [LARGE SCALE GENOMIC DNA]</scope>
    <source>
        <strain evidence="1 2">DSM 29854</strain>
    </source>
</reference>
<sequence length="37" mass="4227">MDYNGDGLVNELDKNRFRSSSGFTLESVNKVKLYISE</sequence>
<protein>
    <submittedName>
        <fullName evidence="1">Uncharacterized protein</fullName>
    </submittedName>
</protein>
<evidence type="ECO:0000313" key="2">
    <source>
        <dbReference type="Proteomes" id="UP000563094"/>
    </source>
</evidence>
<dbReference type="EMBL" id="JACJIQ010000010">
    <property type="protein sequence ID" value="MBA9077968.1"/>
    <property type="molecule type" value="Genomic_DNA"/>
</dbReference>
<organism evidence="1 2">
    <name type="scientific">Rufibacter quisquiliarum</name>
    <dbReference type="NCBI Taxonomy" id="1549639"/>
    <lineage>
        <taxon>Bacteria</taxon>
        <taxon>Pseudomonadati</taxon>
        <taxon>Bacteroidota</taxon>
        <taxon>Cytophagia</taxon>
        <taxon>Cytophagales</taxon>
        <taxon>Hymenobacteraceae</taxon>
        <taxon>Rufibacter</taxon>
    </lineage>
</organism>
<accession>A0A839GU86</accession>
<dbReference type="AlphaFoldDB" id="A0A839GU86"/>
<comment type="caution">
    <text evidence="1">The sequence shown here is derived from an EMBL/GenBank/DDBJ whole genome shotgun (WGS) entry which is preliminary data.</text>
</comment>
<name>A0A839GU86_9BACT</name>
<evidence type="ECO:0000313" key="1">
    <source>
        <dbReference type="EMBL" id="MBA9077968.1"/>
    </source>
</evidence>